<reference evidence="10 11" key="1">
    <citation type="journal article" date="2013" name="BMC Genomics">
        <title>Genomes of "Spiribacter", a streamlined, successful halophilic bacterium.</title>
        <authorList>
            <person name="Lopez-Perez M."/>
            <person name="Ghai R."/>
            <person name="Leon M.J."/>
            <person name="Rodriguez-Olmos A."/>
            <person name="Copa-Patino J.L."/>
            <person name="Soliveri J."/>
            <person name="Sanchez-Porro C."/>
            <person name="Ventosa A."/>
            <person name="Rodriguez-Valera F."/>
        </authorList>
    </citation>
    <scope>NUCLEOTIDE SEQUENCE [LARGE SCALE GENOMIC DNA]</scope>
    <source>
        <strain evidence="10 11">UAH-SP71</strain>
    </source>
</reference>
<organism evidence="10 11">
    <name type="scientific">Spiribacter curvatus</name>
    <dbReference type="NCBI Taxonomy" id="1335757"/>
    <lineage>
        <taxon>Bacteria</taxon>
        <taxon>Pseudomonadati</taxon>
        <taxon>Pseudomonadota</taxon>
        <taxon>Gammaproteobacteria</taxon>
        <taxon>Chromatiales</taxon>
        <taxon>Ectothiorhodospiraceae</taxon>
        <taxon>Spiribacter</taxon>
    </lineage>
</organism>
<keyword evidence="2 8" id="KW-0808">Transferase</keyword>
<evidence type="ECO:0000256" key="1">
    <source>
        <dbReference type="ARBA" id="ARBA00009427"/>
    </source>
</evidence>
<dbReference type="InterPro" id="IPR011994">
    <property type="entry name" value="Cytidylate_kinase_dom"/>
</dbReference>
<evidence type="ECO:0000259" key="9">
    <source>
        <dbReference type="Pfam" id="PF02224"/>
    </source>
</evidence>
<keyword evidence="4 8" id="KW-0418">Kinase</keyword>
<evidence type="ECO:0000256" key="4">
    <source>
        <dbReference type="ARBA" id="ARBA00022777"/>
    </source>
</evidence>
<dbReference type="STRING" id="1335757.SPICUR_03505"/>
<dbReference type="EMBL" id="CP005990">
    <property type="protein sequence ID" value="AGY91694.1"/>
    <property type="molecule type" value="Genomic_DNA"/>
</dbReference>
<dbReference type="GO" id="GO:0006220">
    <property type="term" value="P:pyrimidine nucleotide metabolic process"/>
    <property type="evidence" value="ECO:0007669"/>
    <property type="project" value="UniProtKB-UniRule"/>
</dbReference>
<comment type="catalytic activity">
    <reaction evidence="7 8">
        <text>CMP + ATP = CDP + ADP</text>
        <dbReference type="Rhea" id="RHEA:11600"/>
        <dbReference type="ChEBI" id="CHEBI:30616"/>
        <dbReference type="ChEBI" id="CHEBI:58069"/>
        <dbReference type="ChEBI" id="CHEBI:60377"/>
        <dbReference type="ChEBI" id="CHEBI:456216"/>
        <dbReference type="EC" id="2.7.4.25"/>
    </reaction>
</comment>
<dbReference type="GO" id="GO:0005524">
    <property type="term" value="F:ATP binding"/>
    <property type="evidence" value="ECO:0007669"/>
    <property type="project" value="UniProtKB-UniRule"/>
</dbReference>
<dbReference type="CDD" id="cd02020">
    <property type="entry name" value="CMPK"/>
    <property type="match status" value="1"/>
</dbReference>
<dbReference type="GO" id="GO:0036430">
    <property type="term" value="F:CMP kinase activity"/>
    <property type="evidence" value="ECO:0007669"/>
    <property type="project" value="RHEA"/>
</dbReference>
<dbReference type="PATRIC" id="fig|1335757.3.peg.682"/>
<name>U5T2F0_9GAMM</name>
<dbReference type="InterPro" id="IPR027417">
    <property type="entry name" value="P-loop_NTPase"/>
</dbReference>
<dbReference type="PANTHER" id="PTHR21299:SF2">
    <property type="entry name" value="CYTIDYLATE KINASE"/>
    <property type="match status" value="1"/>
</dbReference>
<gene>
    <name evidence="8" type="primary">cmk</name>
    <name evidence="10" type="ORF">SPICUR_03505</name>
</gene>
<evidence type="ECO:0000256" key="7">
    <source>
        <dbReference type="ARBA" id="ARBA00048478"/>
    </source>
</evidence>
<proteinExistence type="inferred from homology"/>
<dbReference type="PANTHER" id="PTHR21299">
    <property type="entry name" value="CYTIDYLATE KINASE/PANTOATE-BETA-ALANINE LIGASE"/>
    <property type="match status" value="1"/>
</dbReference>
<dbReference type="KEGG" id="spiu:SPICUR_03505"/>
<dbReference type="GO" id="GO:0036431">
    <property type="term" value="F:dCMP kinase activity"/>
    <property type="evidence" value="ECO:0007669"/>
    <property type="project" value="InterPro"/>
</dbReference>
<dbReference type="GO" id="GO:0005829">
    <property type="term" value="C:cytosol"/>
    <property type="evidence" value="ECO:0007669"/>
    <property type="project" value="TreeGrafter"/>
</dbReference>
<dbReference type="RefSeq" id="WP_023366097.1">
    <property type="nucleotide sequence ID" value="NC_022664.1"/>
</dbReference>
<dbReference type="GO" id="GO:0015949">
    <property type="term" value="P:nucleobase-containing small molecule interconversion"/>
    <property type="evidence" value="ECO:0007669"/>
    <property type="project" value="TreeGrafter"/>
</dbReference>
<dbReference type="Pfam" id="PF02224">
    <property type="entry name" value="Cytidylate_kin"/>
    <property type="match status" value="1"/>
</dbReference>
<dbReference type="HAMAP" id="MF_00238">
    <property type="entry name" value="Cytidyl_kinase_type1"/>
    <property type="match status" value="1"/>
</dbReference>
<evidence type="ECO:0000256" key="3">
    <source>
        <dbReference type="ARBA" id="ARBA00022741"/>
    </source>
</evidence>
<keyword evidence="11" id="KW-1185">Reference proteome</keyword>
<keyword evidence="3 8" id="KW-0547">Nucleotide-binding</keyword>
<keyword evidence="8" id="KW-0963">Cytoplasm</keyword>
<dbReference type="OrthoDB" id="9807434at2"/>
<keyword evidence="5 8" id="KW-0067">ATP-binding</keyword>
<dbReference type="HOGENOM" id="CLU_079959_2_0_6"/>
<evidence type="ECO:0000313" key="10">
    <source>
        <dbReference type="EMBL" id="AGY91694.1"/>
    </source>
</evidence>
<feature type="binding site" evidence="8">
    <location>
        <begin position="12"/>
        <end position="20"/>
    </location>
    <ligand>
        <name>ATP</name>
        <dbReference type="ChEBI" id="CHEBI:30616"/>
    </ligand>
</feature>
<dbReference type="Gene3D" id="3.40.50.300">
    <property type="entry name" value="P-loop containing nucleotide triphosphate hydrolases"/>
    <property type="match status" value="1"/>
</dbReference>
<evidence type="ECO:0000256" key="2">
    <source>
        <dbReference type="ARBA" id="ARBA00022679"/>
    </source>
</evidence>
<protein>
    <recommendedName>
        <fullName evidence="8">Cytidylate kinase</fullName>
        <shortName evidence="8">CK</shortName>
        <ecNumber evidence="8">2.7.4.25</ecNumber>
    </recommendedName>
    <alternativeName>
        <fullName evidence="8">Cytidine monophosphate kinase</fullName>
        <shortName evidence="8">CMP kinase</shortName>
    </alternativeName>
</protein>
<comment type="subcellular location">
    <subcellularLocation>
        <location evidence="8">Cytoplasm</location>
    </subcellularLocation>
</comment>
<sequence>MSEQSAVITIDGPGGAGKGTIAREMARELGWHLLDSGAIYRLLALASLRENIDPGNVVRLAERAEALDIGFIVEGENAGAALLEGERVDAAIRDESCGERASVLAADPTIREALKARQRAFRQPPGLVADGRDMGTVIFPDAPVKIFLTASAGERARRRHKQLMEQGVTANLDDLLQELQARDARDSQRQTAPLKPADDAFTIDTTEQSIDAVIQTVMERVKARLH</sequence>
<evidence type="ECO:0000256" key="6">
    <source>
        <dbReference type="ARBA" id="ARBA00047615"/>
    </source>
</evidence>
<evidence type="ECO:0000256" key="5">
    <source>
        <dbReference type="ARBA" id="ARBA00022840"/>
    </source>
</evidence>
<dbReference type="AlphaFoldDB" id="U5T2F0"/>
<feature type="domain" description="Cytidylate kinase" evidence="9">
    <location>
        <begin position="8"/>
        <end position="222"/>
    </location>
</feature>
<dbReference type="InterPro" id="IPR003136">
    <property type="entry name" value="Cytidylate_kin"/>
</dbReference>
<evidence type="ECO:0000313" key="11">
    <source>
        <dbReference type="Proteomes" id="UP000017640"/>
    </source>
</evidence>
<dbReference type="NCBIfam" id="TIGR00017">
    <property type="entry name" value="cmk"/>
    <property type="match status" value="1"/>
</dbReference>
<dbReference type="Proteomes" id="UP000017640">
    <property type="component" value="Chromosome"/>
</dbReference>
<dbReference type="SUPFAM" id="SSF52540">
    <property type="entry name" value="P-loop containing nucleoside triphosphate hydrolases"/>
    <property type="match status" value="1"/>
</dbReference>
<comment type="similarity">
    <text evidence="1 8">Belongs to the cytidylate kinase family. Type 1 subfamily.</text>
</comment>
<accession>U5T2F0</accession>
<dbReference type="eggNOG" id="COG0283">
    <property type="taxonomic scope" value="Bacteria"/>
</dbReference>
<evidence type="ECO:0000256" key="8">
    <source>
        <dbReference type="HAMAP-Rule" id="MF_00238"/>
    </source>
</evidence>
<comment type="catalytic activity">
    <reaction evidence="6 8">
        <text>dCMP + ATP = dCDP + ADP</text>
        <dbReference type="Rhea" id="RHEA:25094"/>
        <dbReference type="ChEBI" id="CHEBI:30616"/>
        <dbReference type="ChEBI" id="CHEBI:57566"/>
        <dbReference type="ChEBI" id="CHEBI:58593"/>
        <dbReference type="ChEBI" id="CHEBI:456216"/>
        <dbReference type="EC" id="2.7.4.25"/>
    </reaction>
</comment>
<dbReference type="EC" id="2.7.4.25" evidence="8"/>